<reference evidence="9" key="1">
    <citation type="submission" date="2021-12" db="EMBL/GenBank/DDBJ databases">
        <title>Convergent genome expansion in fungi linked to evolution of root-endophyte symbiosis.</title>
        <authorList>
            <consortium name="DOE Joint Genome Institute"/>
            <person name="Ke Y.-H."/>
            <person name="Bonito G."/>
            <person name="Liao H.-L."/>
            <person name="Looney B."/>
            <person name="Rojas-Flechas A."/>
            <person name="Nash J."/>
            <person name="Hameed K."/>
            <person name="Schadt C."/>
            <person name="Martin F."/>
            <person name="Crous P.W."/>
            <person name="Miettinen O."/>
            <person name="Magnuson J.K."/>
            <person name="Labbe J."/>
            <person name="Jacobson D."/>
            <person name="Doktycz M.J."/>
            <person name="Veneault-Fourrey C."/>
            <person name="Kuo A."/>
            <person name="Mondo S."/>
            <person name="Calhoun S."/>
            <person name="Riley R."/>
            <person name="Ohm R."/>
            <person name="LaButti K."/>
            <person name="Andreopoulos B."/>
            <person name="Pangilinan J."/>
            <person name="Nolan M."/>
            <person name="Tritt A."/>
            <person name="Clum A."/>
            <person name="Lipzen A."/>
            <person name="Daum C."/>
            <person name="Barry K."/>
            <person name="Grigoriev I.V."/>
            <person name="Vilgalys R."/>
        </authorList>
    </citation>
    <scope>NUCLEOTIDE SEQUENCE</scope>
    <source>
        <strain evidence="9">PMI_201</strain>
    </source>
</reference>
<evidence type="ECO:0000313" key="10">
    <source>
        <dbReference type="Proteomes" id="UP001201262"/>
    </source>
</evidence>
<dbReference type="GO" id="GO:0016301">
    <property type="term" value="F:kinase activity"/>
    <property type="evidence" value="ECO:0007669"/>
    <property type="project" value="UniProtKB-KW"/>
</dbReference>
<dbReference type="InterPro" id="IPR037051">
    <property type="entry name" value="4-carb_acid_sugar_kinase_N_sf"/>
</dbReference>
<dbReference type="RefSeq" id="XP_046066345.1">
    <property type="nucleotide sequence ID" value="XM_046210163.1"/>
</dbReference>
<evidence type="ECO:0000256" key="5">
    <source>
        <dbReference type="ARBA" id="ARBA00022840"/>
    </source>
</evidence>
<evidence type="ECO:0000259" key="7">
    <source>
        <dbReference type="Pfam" id="PF07005"/>
    </source>
</evidence>
<feature type="non-terminal residue" evidence="9">
    <location>
        <position position="469"/>
    </location>
</feature>
<feature type="domain" description="Four-carbon acid sugar kinase N-terminal" evidence="7">
    <location>
        <begin position="2"/>
        <end position="239"/>
    </location>
</feature>
<dbReference type="Proteomes" id="UP001201262">
    <property type="component" value="Unassembled WGS sequence"/>
</dbReference>
<feature type="domain" description="Four-carbon acid sugar kinase nucleotide binding" evidence="8">
    <location>
        <begin position="266"/>
        <end position="462"/>
    </location>
</feature>
<evidence type="ECO:0000256" key="4">
    <source>
        <dbReference type="ARBA" id="ARBA00022777"/>
    </source>
</evidence>
<organism evidence="9 10">
    <name type="scientific">Talaromyces proteolyticus</name>
    <dbReference type="NCBI Taxonomy" id="1131652"/>
    <lineage>
        <taxon>Eukaryota</taxon>
        <taxon>Fungi</taxon>
        <taxon>Dikarya</taxon>
        <taxon>Ascomycota</taxon>
        <taxon>Pezizomycotina</taxon>
        <taxon>Eurotiomycetes</taxon>
        <taxon>Eurotiomycetidae</taxon>
        <taxon>Eurotiales</taxon>
        <taxon>Trichocomaceae</taxon>
        <taxon>Talaromyces</taxon>
        <taxon>Talaromyces sect. Bacilispori</taxon>
    </lineage>
</organism>
<accession>A0AAD4KE31</accession>
<evidence type="ECO:0000259" key="8">
    <source>
        <dbReference type="Pfam" id="PF17042"/>
    </source>
</evidence>
<dbReference type="Gene3D" id="3.40.50.10840">
    <property type="entry name" value="Putative sugar-binding, N-terminal domain"/>
    <property type="match status" value="1"/>
</dbReference>
<comment type="similarity">
    <text evidence="1">Belongs to the four-carbon acid sugar kinase family.</text>
</comment>
<evidence type="ECO:0000256" key="6">
    <source>
        <dbReference type="ARBA" id="ARBA00023277"/>
    </source>
</evidence>
<keyword evidence="4" id="KW-0418">Kinase</keyword>
<evidence type="ECO:0000313" key="9">
    <source>
        <dbReference type="EMBL" id="KAH8690062.1"/>
    </source>
</evidence>
<dbReference type="Pfam" id="PF07005">
    <property type="entry name" value="SBD_N"/>
    <property type="match status" value="1"/>
</dbReference>
<keyword evidence="10" id="KW-1185">Reference proteome</keyword>
<dbReference type="EMBL" id="JAJTJA010000014">
    <property type="protein sequence ID" value="KAH8690062.1"/>
    <property type="molecule type" value="Genomic_DNA"/>
</dbReference>
<name>A0AAD4KE31_9EURO</name>
<evidence type="ECO:0000256" key="1">
    <source>
        <dbReference type="ARBA" id="ARBA00005715"/>
    </source>
</evidence>
<dbReference type="GeneID" id="70240450"/>
<evidence type="ECO:0000256" key="3">
    <source>
        <dbReference type="ARBA" id="ARBA00022741"/>
    </source>
</evidence>
<protein>
    <submittedName>
        <fullName evidence="9">Uncharacterized protein</fullName>
    </submittedName>
</protein>
<dbReference type="SUPFAM" id="SSF142764">
    <property type="entry name" value="YgbK-like"/>
    <property type="match status" value="1"/>
</dbReference>
<dbReference type="InterPro" id="IPR042213">
    <property type="entry name" value="NBD_C_sf"/>
</dbReference>
<keyword evidence="2" id="KW-0808">Transferase</keyword>
<dbReference type="InterPro" id="IPR031475">
    <property type="entry name" value="NBD_C"/>
</dbReference>
<keyword evidence="3" id="KW-0547">Nucleotide-binding</keyword>
<dbReference type="GO" id="GO:0005524">
    <property type="term" value="F:ATP binding"/>
    <property type="evidence" value="ECO:0007669"/>
    <property type="project" value="UniProtKB-KW"/>
</dbReference>
<keyword evidence="6" id="KW-0119">Carbohydrate metabolism</keyword>
<dbReference type="AlphaFoldDB" id="A0AAD4KE31"/>
<proteinExistence type="inferred from homology"/>
<evidence type="ECO:0000256" key="2">
    <source>
        <dbReference type="ARBA" id="ARBA00022679"/>
    </source>
</evidence>
<sequence length="469" mass="51295">VLVVLDDDPTGTQTCHDINVLTMWDVDTLTTEFRTGSKGFFVLTNSRALSSNEARELLSEILRNVSTAASSTGKKFEIVLRGDSTLRGHFLEEIESHIDTIGSPDAWIITPFFEQGGRVTIEDVHYVIDKDALVPVANTPFAADKTFGFKSSNLVEYVREKAGRRFSDKDIISVTLEDIRQGGVTEVAKKLLAVPKGGVVILNAVQEEDMNLFCLGLLKVQSNHNRRFGYRSGASFVSSRLGIPCKDIILPQQLPTFETASQPGGLIVAGSYVPKSTEQLQSLTKRRGEKLMVITVEVPALLTESQKYPDSLTMLENSISIRAIIEKVSATLKAGKDVLVMTSRDLVTTDTVESSSSLTPQGATNLDINNLVANSLVHIIRNLIIRPRYLLAKGGVTSSDAATAGMGIKRARVLGQAAPGVPIWWCEKEEDLRSISEGGREVKWIELPLIVFPGNVGNEDTLAQVVERW</sequence>
<feature type="non-terminal residue" evidence="9">
    <location>
        <position position="1"/>
    </location>
</feature>
<gene>
    <name evidence="9" type="ORF">BGW36DRAFT_273112</name>
</gene>
<dbReference type="Gene3D" id="3.40.980.20">
    <property type="entry name" value="Four-carbon acid sugar kinase, nucleotide binding domain"/>
    <property type="match status" value="1"/>
</dbReference>
<dbReference type="InterPro" id="IPR010737">
    <property type="entry name" value="4-carb_acid_sugar_kinase_N"/>
</dbReference>
<dbReference type="Pfam" id="PF17042">
    <property type="entry name" value="NBD_C"/>
    <property type="match status" value="1"/>
</dbReference>
<comment type="caution">
    <text evidence="9">The sequence shown here is derived from an EMBL/GenBank/DDBJ whole genome shotgun (WGS) entry which is preliminary data.</text>
</comment>
<keyword evidence="5" id="KW-0067">ATP-binding</keyword>